<dbReference type="RefSeq" id="WP_013383874.1">
    <property type="nucleotide sequence ID" value="NC_017384.1"/>
</dbReference>
<dbReference type="Gene3D" id="2.60.40.1880">
    <property type="entry name" value="Invasion associated locus B (IalB) protein"/>
    <property type="match status" value="1"/>
</dbReference>
<dbReference type="InterPro" id="IPR038696">
    <property type="entry name" value="IalB_sf"/>
</dbReference>
<dbReference type="OrthoDB" id="9797912at2"/>
<evidence type="ECO:0000313" key="3">
    <source>
        <dbReference type="Proteomes" id="UP000000692"/>
    </source>
</evidence>
<name>F9Y3R1_KETVW</name>
<dbReference type="Proteomes" id="UP000000692">
    <property type="component" value="Chromosome"/>
</dbReference>
<dbReference type="HOGENOM" id="CLU_096085_1_0_5"/>
<organism evidence="2 3">
    <name type="scientific">Ketogulonicigenium vulgare (strain WSH-001)</name>
    <dbReference type="NCBI Taxonomy" id="759362"/>
    <lineage>
        <taxon>Bacteria</taxon>
        <taxon>Pseudomonadati</taxon>
        <taxon>Pseudomonadota</taxon>
        <taxon>Alphaproteobacteria</taxon>
        <taxon>Rhodobacterales</taxon>
        <taxon>Roseobacteraceae</taxon>
        <taxon>Ketogulonicigenium</taxon>
    </lineage>
</organism>
<reference evidence="2 3" key="1">
    <citation type="journal article" date="2011" name="J. Bacteriol.">
        <title>Complete genome sequence of the industrial strain Ketogulonicigenium vulgare WSH-001.</title>
        <authorList>
            <person name="Liu L."/>
            <person name="Li Y."/>
            <person name="Zhang J."/>
            <person name="Zhou Z."/>
            <person name="Liu J."/>
            <person name="Li X."/>
            <person name="Zhou J."/>
            <person name="Du G."/>
            <person name="Wang L."/>
            <person name="Chen J."/>
        </authorList>
    </citation>
    <scope>NUCLEOTIDE SEQUENCE [LARGE SCALE GENOMIC DNA]</scope>
    <source>
        <strain evidence="2 3">WSH-001</strain>
    </source>
</reference>
<proteinExistence type="predicted"/>
<dbReference type="PATRIC" id="fig|759362.5.peg.613"/>
<evidence type="ECO:0000256" key="1">
    <source>
        <dbReference type="SAM" id="SignalP"/>
    </source>
</evidence>
<dbReference type="Pfam" id="PF06776">
    <property type="entry name" value="IalB"/>
    <property type="match status" value="1"/>
</dbReference>
<keyword evidence="3" id="KW-1185">Reference proteome</keyword>
<feature type="chain" id="PRO_5003395809" evidence="1">
    <location>
        <begin position="24"/>
        <end position="205"/>
    </location>
</feature>
<accession>F9Y3R1</accession>
<gene>
    <name evidence="2" type="ordered locus">KVU_0586</name>
</gene>
<dbReference type="KEGG" id="kvl:KVU_0586"/>
<evidence type="ECO:0000313" key="2">
    <source>
        <dbReference type="EMBL" id="AEM40425.1"/>
    </source>
</evidence>
<keyword evidence="1" id="KW-0732">Signal</keyword>
<dbReference type="AlphaFoldDB" id="F9Y3R1"/>
<dbReference type="InterPro" id="IPR010642">
    <property type="entry name" value="Invasion_prot_B"/>
</dbReference>
<feature type="signal peptide" evidence="1">
    <location>
        <begin position="1"/>
        <end position="23"/>
    </location>
</feature>
<protein>
    <submittedName>
        <fullName evidence="2">Invasion associated family protein</fullName>
    </submittedName>
</protein>
<sequence>MQKTTLKLMSAALAVLLAAPAFAQEATPPAASGLSTGEPVAAATGPQLGEPYVQETFGDWALRCVNTGEENDPCHLYQLLEDEEANPVAEISIFALPAGQEASAGATIIAPLETMLQAGVVLEVDGQNARRYPFAFCGMAGCVSRIGLTTAELDQLRAGSAGRVTIVPAFSNAENPEVNLTVSLAGFTAGYRAIEALPPTEAPAE</sequence>
<dbReference type="EMBL" id="CP002018">
    <property type="protein sequence ID" value="AEM40425.1"/>
    <property type="molecule type" value="Genomic_DNA"/>
</dbReference>
<dbReference type="eggNOG" id="COG5342">
    <property type="taxonomic scope" value="Bacteria"/>
</dbReference>